<evidence type="ECO:0000313" key="2">
    <source>
        <dbReference type="Proteomes" id="UP000005709"/>
    </source>
</evidence>
<evidence type="ECO:0000313" key="1">
    <source>
        <dbReference type="EMBL" id="EEV18784.1"/>
    </source>
</evidence>
<organism evidence="1 2">
    <name type="scientific">Campylobacter gracilis RM3268</name>
    <dbReference type="NCBI Taxonomy" id="553220"/>
    <lineage>
        <taxon>Bacteria</taxon>
        <taxon>Pseudomonadati</taxon>
        <taxon>Campylobacterota</taxon>
        <taxon>Epsilonproteobacteria</taxon>
        <taxon>Campylobacterales</taxon>
        <taxon>Campylobacteraceae</taxon>
        <taxon>Campylobacter</taxon>
    </lineage>
</organism>
<accession>C8PEI9</accession>
<dbReference type="AlphaFoldDB" id="C8PEI9"/>
<dbReference type="Proteomes" id="UP000005709">
    <property type="component" value="Unassembled WGS sequence"/>
</dbReference>
<keyword evidence="2" id="KW-1185">Reference proteome</keyword>
<reference evidence="1 2" key="1">
    <citation type="submission" date="2009-07" db="EMBL/GenBank/DDBJ databases">
        <authorList>
            <person name="Madupu R."/>
            <person name="Sebastian Y."/>
            <person name="Durkin A.S."/>
            <person name="Torralba M."/>
            <person name="Methe B."/>
            <person name="Sutton G.G."/>
            <person name="Strausberg R.L."/>
            <person name="Nelson K.E."/>
        </authorList>
    </citation>
    <scope>NUCLEOTIDE SEQUENCE [LARGE SCALE GENOMIC DNA]</scope>
    <source>
        <strain evidence="1 2">RM3268</strain>
    </source>
</reference>
<sequence length="62" mass="7009">MHNDEIARFGISKTRYDKNIKDFLQNKNCDKQNLVGSGLKFTSDGGRNSINASERNFTNAVE</sequence>
<proteinExistence type="predicted"/>
<gene>
    <name evidence="1" type="ORF">CAMGR0001_1890</name>
</gene>
<dbReference type="EMBL" id="ACYG01000008">
    <property type="protein sequence ID" value="EEV18784.1"/>
    <property type="molecule type" value="Genomic_DNA"/>
</dbReference>
<name>C8PEI9_9BACT</name>
<dbReference type="RefSeq" id="WP_005869417.1">
    <property type="nucleotide sequence ID" value="NZ_ACYG01000008.1"/>
</dbReference>
<comment type="caution">
    <text evidence="1">The sequence shown here is derived from an EMBL/GenBank/DDBJ whole genome shotgun (WGS) entry which is preliminary data.</text>
</comment>
<protein>
    <submittedName>
        <fullName evidence="1">Uncharacterized protein</fullName>
    </submittedName>
</protein>
<dbReference type="STRING" id="824.CGRAC_0489"/>